<dbReference type="PANTHER" id="PTHR30435:SF18">
    <property type="entry name" value="FLAGELLAR BASAL-BODY ROD PROTEIN FLGF"/>
    <property type="match status" value="1"/>
</dbReference>
<comment type="subcellular location">
    <subcellularLocation>
        <location evidence="1 6">Bacterial flagellum basal body</location>
    </subcellularLocation>
</comment>
<evidence type="ECO:0000313" key="11">
    <source>
        <dbReference type="Proteomes" id="UP000044071"/>
    </source>
</evidence>
<evidence type="ECO:0000259" key="8">
    <source>
        <dbReference type="Pfam" id="PF06429"/>
    </source>
</evidence>
<dbReference type="OrthoDB" id="9804559at2"/>
<dbReference type="InterPro" id="IPR037925">
    <property type="entry name" value="FlgE/F/G-like"/>
</dbReference>
<comment type="subunit">
    <text evidence="4 6">The basal body constitutes a major portion of the flagellar organelle and consists of five rings (E,L,P,S, and M) mounted on a central rod. The rod consists of about 26 subunits of FlgG in the distal portion, and FlgB, FlgC and FlgF are thought to build up the proximal portion of the rod with about 6 subunits each.</text>
</comment>
<evidence type="ECO:0000256" key="2">
    <source>
        <dbReference type="ARBA" id="ARBA00009677"/>
    </source>
</evidence>
<dbReference type="NCBIfam" id="TIGR03506">
    <property type="entry name" value="FlgEFG_subfam"/>
    <property type="match status" value="1"/>
</dbReference>
<accession>A0A078KYI4</accession>
<dbReference type="eggNOG" id="COG4787">
    <property type="taxonomic scope" value="Bacteria"/>
</dbReference>
<dbReference type="SUPFAM" id="SSF117143">
    <property type="entry name" value="Flagellar hook protein flgE"/>
    <property type="match status" value="1"/>
</dbReference>
<feature type="domain" description="Flagellar hook protein FlgE/F/G-like D1" evidence="9">
    <location>
        <begin position="81"/>
        <end position="145"/>
    </location>
</feature>
<evidence type="ECO:0000256" key="6">
    <source>
        <dbReference type="RuleBase" id="RU362116"/>
    </source>
</evidence>
<protein>
    <recommendedName>
        <fullName evidence="5 6">Flagellar basal-body rod protein FlgF</fullName>
    </recommendedName>
</protein>
<dbReference type="NCBIfam" id="NF009280">
    <property type="entry name" value="PRK12640.1"/>
    <property type="match status" value="1"/>
</dbReference>
<evidence type="ECO:0000259" key="9">
    <source>
        <dbReference type="Pfam" id="PF22692"/>
    </source>
</evidence>
<dbReference type="GO" id="GO:0071978">
    <property type="term" value="P:bacterial-type flagellum-dependent swarming motility"/>
    <property type="evidence" value="ECO:0007669"/>
    <property type="project" value="TreeGrafter"/>
</dbReference>
<name>A0A078KYI4_9GAMM</name>
<dbReference type="STRING" id="1034943.BN59_02444"/>
<dbReference type="PANTHER" id="PTHR30435">
    <property type="entry name" value="FLAGELLAR PROTEIN"/>
    <property type="match status" value="1"/>
</dbReference>
<feature type="domain" description="Flagellar basal body rod protein N-terminal" evidence="7">
    <location>
        <begin position="18"/>
        <end position="35"/>
    </location>
</feature>
<proteinExistence type="inferred from homology"/>
<evidence type="ECO:0000256" key="5">
    <source>
        <dbReference type="ARBA" id="ARBA00040228"/>
    </source>
</evidence>
<organism evidence="10 11">
    <name type="scientific">Legionella massiliensis</name>
    <dbReference type="NCBI Taxonomy" id="1034943"/>
    <lineage>
        <taxon>Bacteria</taxon>
        <taxon>Pseudomonadati</taxon>
        <taxon>Pseudomonadota</taxon>
        <taxon>Gammaproteobacteria</taxon>
        <taxon>Legionellales</taxon>
        <taxon>Legionellaceae</taxon>
        <taxon>Legionella</taxon>
    </lineage>
</organism>
<evidence type="ECO:0000256" key="4">
    <source>
        <dbReference type="ARBA" id="ARBA00038560"/>
    </source>
</evidence>
<keyword evidence="3 6" id="KW-0975">Bacterial flagellum</keyword>
<dbReference type="EMBL" id="CCSB01000003">
    <property type="protein sequence ID" value="CDZ78137.1"/>
    <property type="molecule type" value="Genomic_DNA"/>
</dbReference>
<dbReference type="Pfam" id="PF22692">
    <property type="entry name" value="LlgE_F_G_D1"/>
    <property type="match status" value="1"/>
</dbReference>
<keyword evidence="11" id="KW-1185">Reference proteome</keyword>
<evidence type="ECO:0000313" key="10">
    <source>
        <dbReference type="EMBL" id="CDZ78137.1"/>
    </source>
</evidence>
<dbReference type="Pfam" id="PF06429">
    <property type="entry name" value="Flg_bbr_C"/>
    <property type="match status" value="1"/>
</dbReference>
<evidence type="ECO:0000256" key="3">
    <source>
        <dbReference type="ARBA" id="ARBA00023143"/>
    </source>
</evidence>
<dbReference type="InterPro" id="IPR053967">
    <property type="entry name" value="LlgE_F_G-like_D1"/>
</dbReference>
<dbReference type="RefSeq" id="WP_043874679.1">
    <property type="nucleotide sequence ID" value="NZ_CCVW01000003.1"/>
</dbReference>
<evidence type="ECO:0000259" key="7">
    <source>
        <dbReference type="Pfam" id="PF00460"/>
    </source>
</evidence>
<dbReference type="InterPro" id="IPR020013">
    <property type="entry name" value="Flagellar_FlgE/F/G"/>
</dbReference>
<feature type="domain" description="Flagellar basal-body/hook protein C-terminal" evidence="8">
    <location>
        <begin position="198"/>
        <end position="242"/>
    </location>
</feature>
<evidence type="ECO:0000256" key="1">
    <source>
        <dbReference type="ARBA" id="ARBA00004117"/>
    </source>
</evidence>
<comment type="similarity">
    <text evidence="2 6">Belongs to the flagella basal body rod proteins family.</text>
</comment>
<dbReference type="Proteomes" id="UP000044071">
    <property type="component" value="Unassembled WGS sequence"/>
</dbReference>
<dbReference type="InterPro" id="IPR010930">
    <property type="entry name" value="Flg_bb/hook_C_dom"/>
</dbReference>
<dbReference type="GO" id="GO:0030694">
    <property type="term" value="C:bacterial-type flagellum basal body, rod"/>
    <property type="evidence" value="ECO:0007669"/>
    <property type="project" value="UniProtKB-UniRule"/>
</dbReference>
<gene>
    <name evidence="10" type="primary">flgF</name>
    <name evidence="10" type="ORF">BN59_02444</name>
</gene>
<reference evidence="10 11" key="1">
    <citation type="submission" date="2014-06" db="EMBL/GenBank/DDBJ databases">
        <authorList>
            <person name="Urmite Genomes Urmite Genomes"/>
        </authorList>
    </citation>
    <scope>NUCLEOTIDE SEQUENCE [LARGE SCALE GENOMIC DNA]</scope>
</reference>
<dbReference type="AlphaFoldDB" id="A0A078KYI4"/>
<dbReference type="Pfam" id="PF00460">
    <property type="entry name" value="Flg_bb_rod"/>
    <property type="match status" value="1"/>
</dbReference>
<sequence length="245" mass="25940">MDPVLYNSMNGSRVDFYRQQITANNMANINTTGFKADMFAAQSLYINGSVLSGEALAVQQQNGNDFSDGPLMTTGRDLDVAIQGNGWFAVNDSKGKEAYTRAGELHITENGMLVNASKQPVLGDGGPISIPPAQRVEIGTDGTISIVPLEGPPGEVAVIDRIKMVRLKPQEVVKGPDGLMKLAKGGIAPADANLVLVKGAIEGSNVNPVEQMVGIINTGQEFNTKMKIMGTADSNAQKLAQLLQL</sequence>
<dbReference type="InterPro" id="IPR001444">
    <property type="entry name" value="Flag_bb_rod_N"/>
</dbReference>